<dbReference type="EMBL" id="FZQP02000837">
    <property type="protein sequence ID" value="VVC90625.1"/>
    <property type="molecule type" value="Genomic_DNA"/>
</dbReference>
<keyword evidence="6" id="KW-1185">Reference proteome</keyword>
<keyword evidence="3" id="KW-0862">Zinc</keyword>
<accession>A0A5E4PX75</accession>
<dbReference type="AlphaFoldDB" id="A0A5E4PX75"/>
<reference evidence="5 6" key="1">
    <citation type="submission" date="2017-07" db="EMBL/GenBank/DDBJ databases">
        <authorList>
            <person name="Talla V."/>
            <person name="Backstrom N."/>
        </authorList>
    </citation>
    <scope>NUCLEOTIDE SEQUENCE [LARGE SCALE GENOMIC DNA]</scope>
</reference>
<organism evidence="5 6">
    <name type="scientific">Leptidea sinapis</name>
    <dbReference type="NCBI Taxonomy" id="189913"/>
    <lineage>
        <taxon>Eukaryota</taxon>
        <taxon>Metazoa</taxon>
        <taxon>Ecdysozoa</taxon>
        <taxon>Arthropoda</taxon>
        <taxon>Hexapoda</taxon>
        <taxon>Insecta</taxon>
        <taxon>Pterygota</taxon>
        <taxon>Neoptera</taxon>
        <taxon>Endopterygota</taxon>
        <taxon>Lepidoptera</taxon>
        <taxon>Glossata</taxon>
        <taxon>Ditrysia</taxon>
        <taxon>Papilionoidea</taxon>
        <taxon>Pieridae</taxon>
        <taxon>Dismorphiinae</taxon>
        <taxon>Leptidea</taxon>
    </lineage>
</organism>
<dbReference type="Gene3D" id="2.20.25.240">
    <property type="match status" value="2"/>
</dbReference>
<evidence type="ECO:0000256" key="2">
    <source>
        <dbReference type="ARBA" id="ARBA00022771"/>
    </source>
</evidence>
<feature type="domain" description="FLYWCH-type" evidence="4">
    <location>
        <begin position="131"/>
        <end position="195"/>
    </location>
</feature>
<evidence type="ECO:0000256" key="3">
    <source>
        <dbReference type="ARBA" id="ARBA00022833"/>
    </source>
</evidence>
<feature type="domain" description="FLYWCH-type" evidence="4">
    <location>
        <begin position="35"/>
        <end position="97"/>
    </location>
</feature>
<sequence>MRKQCEAIECYVPVGIHNTEFVHDTNSRDDEFEYETNARGNQLIRSRGYTYYAQKKMNIGGMDKIRWRCSTHAPRGCRAALTTYNNQVIKSYMEHNHDPVYKKNVHNPLKSISQEDEFVYTKTVRDGTPTYVESKKGKRLILLNGYTYYVKRYRKLHEHYVKIIWYCSTHAARGCTAAIVTLNGVMAFVKDNHNHYPVM</sequence>
<name>A0A5E4PX75_9NEOP</name>
<evidence type="ECO:0000259" key="4">
    <source>
        <dbReference type="Pfam" id="PF04500"/>
    </source>
</evidence>
<dbReference type="GO" id="GO:0008270">
    <property type="term" value="F:zinc ion binding"/>
    <property type="evidence" value="ECO:0007669"/>
    <property type="project" value="UniProtKB-KW"/>
</dbReference>
<dbReference type="InterPro" id="IPR007588">
    <property type="entry name" value="Znf_FLYWCH"/>
</dbReference>
<protein>
    <recommendedName>
        <fullName evidence="4">FLYWCH-type domain-containing protein</fullName>
    </recommendedName>
</protein>
<evidence type="ECO:0000313" key="5">
    <source>
        <dbReference type="EMBL" id="VVC90625.1"/>
    </source>
</evidence>
<keyword evidence="2" id="KW-0863">Zinc-finger</keyword>
<keyword evidence="1" id="KW-0479">Metal-binding</keyword>
<gene>
    <name evidence="5" type="ORF">LSINAPIS_LOCUS3494</name>
</gene>
<dbReference type="Proteomes" id="UP000324832">
    <property type="component" value="Unassembled WGS sequence"/>
</dbReference>
<evidence type="ECO:0000313" key="6">
    <source>
        <dbReference type="Proteomes" id="UP000324832"/>
    </source>
</evidence>
<evidence type="ECO:0000256" key="1">
    <source>
        <dbReference type="ARBA" id="ARBA00022723"/>
    </source>
</evidence>
<dbReference type="Pfam" id="PF04500">
    <property type="entry name" value="FLYWCH"/>
    <property type="match status" value="2"/>
</dbReference>
<proteinExistence type="predicted"/>